<keyword evidence="3" id="KW-0804">Transcription</keyword>
<dbReference type="InterPro" id="IPR050389">
    <property type="entry name" value="LysR-type_TF"/>
</dbReference>
<keyword evidence="2" id="KW-0238">DNA-binding</keyword>
<protein>
    <submittedName>
        <fullName evidence="5">LysR family transcriptional regulator</fullName>
    </submittedName>
</protein>
<dbReference type="InterPro" id="IPR037402">
    <property type="entry name" value="YidZ_PBP2"/>
</dbReference>
<dbReference type="PROSITE" id="PS50931">
    <property type="entry name" value="HTH_LYSR"/>
    <property type="match status" value="1"/>
</dbReference>
<dbReference type="AlphaFoldDB" id="A0A5N8XGY2"/>
<accession>A0A5N8XGY2</accession>
<dbReference type="PANTHER" id="PTHR30118:SF15">
    <property type="entry name" value="TRANSCRIPTIONAL REGULATORY PROTEIN"/>
    <property type="match status" value="1"/>
</dbReference>
<comment type="caution">
    <text evidence="5">The sequence shown here is derived from an EMBL/GenBank/DDBJ whole genome shotgun (WGS) entry which is preliminary data.</text>
</comment>
<organism evidence="5 6">
    <name type="scientific">Streptomyces spongiae</name>
    <dbReference type="NCBI Taxonomy" id="565072"/>
    <lineage>
        <taxon>Bacteria</taxon>
        <taxon>Bacillati</taxon>
        <taxon>Actinomycetota</taxon>
        <taxon>Actinomycetes</taxon>
        <taxon>Kitasatosporales</taxon>
        <taxon>Streptomycetaceae</taxon>
        <taxon>Streptomyces</taxon>
    </lineage>
</organism>
<dbReference type="PANTHER" id="PTHR30118">
    <property type="entry name" value="HTH-TYPE TRANSCRIPTIONAL REGULATOR LEUO-RELATED"/>
    <property type="match status" value="1"/>
</dbReference>
<dbReference type="SUPFAM" id="SSF53850">
    <property type="entry name" value="Periplasmic binding protein-like II"/>
    <property type="match status" value="1"/>
</dbReference>
<dbReference type="CDD" id="cd08417">
    <property type="entry name" value="PBP2_Nitroaromatics_like"/>
    <property type="match status" value="1"/>
</dbReference>
<sequence length="266" mass="29574">MSDALAKLRRHFGDELLLRHGTQYDLTPLALLLRDRVAESVDSVERTFRIRGDFDPATSDRTFTIIASTNGLAVFIKPLMAQLRDAGPGVRVKVRDLNSSTGALEPALRSADALLAPRGFISGYPALDLYQDDWVCLRAADREVDHGPLTLEELVERPWVVAHDQQRAQNPALRHLAALGLEPRVELLVEDFVCLPLLVAHTDRIAVLPGRLAAWFTGHEGLDISPLPVQVPSLTEALWWHPAHSRDTGHAWFRRLVRSTAQAMAD</sequence>
<evidence type="ECO:0000256" key="1">
    <source>
        <dbReference type="ARBA" id="ARBA00023015"/>
    </source>
</evidence>
<dbReference type="EMBL" id="VJZC01000075">
    <property type="protein sequence ID" value="MPY58238.1"/>
    <property type="molecule type" value="Genomic_DNA"/>
</dbReference>
<reference evidence="5 6" key="1">
    <citation type="submission" date="2019-07" db="EMBL/GenBank/DDBJ databases">
        <title>New species of Amycolatopsis and Streptomyces.</title>
        <authorList>
            <person name="Duangmal K."/>
            <person name="Teo W.F.A."/>
            <person name="Lipun K."/>
        </authorList>
    </citation>
    <scope>NUCLEOTIDE SEQUENCE [LARGE SCALE GENOMIC DNA]</scope>
    <source>
        <strain evidence="5 6">NBRC 106415</strain>
    </source>
</reference>
<dbReference type="OrthoDB" id="8717159at2"/>
<keyword evidence="6" id="KW-1185">Reference proteome</keyword>
<dbReference type="Pfam" id="PF03466">
    <property type="entry name" value="LysR_substrate"/>
    <property type="match status" value="1"/>
</dbReference>
<gene>
    <name evidence="5" type="ORF">FNH08_13990</name>
</gene>
<evidence type="ECO:0000313" key="6">
    <source>
        <dbReference type="Proteomes" id="UP000400924"/>
    </source>
</evidence>
<dbReference type="GO" id="GO:0003677">
    <property type="term" value="F:DNA binding"/>
    <property type="evidence" value="ECO:0007669"/>
    <property type="project" value="UniProtKB-KW"/>
</dbReference>
<evidence type="ECO:0000256" key="2">
    <source>
        <dbReference type="ARBA" id="ARBA00023125"/>
    </source>
</evidence>
<dbReference type="InterPro" id="IPR000847">
    <property type="entry name" value="LysR_HTH_N"/>
</dbReference>
<name>A0A5N8XGY2_9ACTN</name>
<feature type="domain" description="HTH lysR-type" evidence="4">
    <location>
        <begin position="1"/>
        <end position="27"/>
    </location>
</feature>
<dbReference type="InterPro" id="IPR005119">
    <property type="entry name" value="LysR_subst-bd"/>
</dbReference>
<dbReference type="Gene3D" id="3.40.190.10">
    <property type="entry name" value="Periplasmic binding protein-like II"/>
    <property type="match status" value="2"/>
</dbReference>
<dbReference type="Proteomes" id="UP000400924">
    <property type="component" value="Unassembled WGS sequence"/>
</dbReference>
<evidence type="ECO:0000256" key="3">
    <source>
        <dbReference type="ARBA" id="ARBA00023163"/>
    </source>
</evidence>
<evidence type="ECO:0000313" key="5">
    <source>
        <dbReference type="EMBL" id="MPY58238.1"/>
    </source>
</evidence>
<dbReference type="GO" id="GO:0003700">
    <property type="term" value="F:DNA-binding transcription factor activity"/>
    <property type="evidence" value="ECO:0007669"/>
    <property type="project" value="InterPro"/>
</dbReference>
<evidence type="ECO:0000259" key="4">
    <source>
        <dbReference type="PROSITE" id="PS50931"/>
    </source>
</evidence>
<keyword evidence="1" id="KW-0805">Transcription regulation</keyword>
<proteinExistence type="predicted"/>